<accession>A0A1F5P3F6</accession>
<protein>
    <recommendedName>
        <fullName evidence="7">TGS domain-containing protein</fullName>
    </recommendedName>
</protein>
<dbReference type="PANTHER" id="PTHR21262:SF31">
    <property type="entry name" value="GTP PYROPHOSPHOKINASE"/>
    <property type="match status" value="1"/>
</dbReference>
<dbReference type="EMBL" id="MFEN01000014">
    <property type="protein sequence ID" value="OGE84382.1"/>
    <property type="molecule type" value="Genomic_DNA"/>
</dbReference>
<dbReference type="Pfam" id="PF13328">
    <property type="entry name" value="HD_4"/>
    <property type="match status" value="1"/>
</dbReference>
<dbReference type="CDD" id="cd01668">
    <property type="entry name" value="TGS_RSH"/>
    <property type="match status" value="1"/>
</dbReference>
<dbReference type="Gene3D" id="3.30.460.10">
    <property type="entry name" value="Beta Polymerase, domain 2"/>
    <property type="match status" value="1"/>
</dbReference>
<dbReference type="Gene3D" id="1.10.3210.10">
    <property type="entry name" value="Hypothetical protein af1432"/>
    <property type="match status" value="1"/>
</dbReference>
<evidence type="ECO:0008006" key="7">
    <source>
        <dbReference type="Google" id="ProtNLM"/>
    </source>
</evidence>
<name>A0A1F5P3F6_9BACT</name>
<dbReference type="InterPro" id="IPR012675">
    <property type="entry name" value="Beta-grasp_dom_sf"/>
</dbReference>
<dbReference type="InterPro" id="IPR043519">
    <property type="entry name" value="NT_sf"/>
</dbReference>
<evidence type="ECO:0000256" key="2">
    <source>
        <dbReference type="RuleBase" id="RU003847"/>
    </source>
</evidence>
<dbReference type="InterPro" id="IPR004095">
    <property type="entry name" value="TGS"/>
</dbReference>
<dbReference type="SUPFAM" id="SSF81271">
    <property type="entry name" value="TGS-like"/>
    <property type="match status" value="1"/>
</dbReference>
<dbReference type="InterPro" id="IPR007685">
    <property type="entry name" value="RelA_SpoT"/>
</dbReference>
<dbReference type="CDD" id="cd05399">
    <property type="entry name" value="NT_Rel-Spo_like"/>
    <property type="match status" value="1"/>
</dbReference>
<dbReference type="Gene3D" id="3.10.20.30">
    <property type="match status" value="1"/>
</dbReference>
<dbReference type="SMART" id="SM00954">
    <property type="entry name" value="RelA_SpoT"/>
    <property type="match status" value="1"/>
</dbReference>
<dbReference type="SUPFAM" id="SSF109604">
    <property type="entry name" value="HD-domain/PDEase-like"/>
    <property type="match status" value="1"/>
</dbReference>
<dbReference type="PROSITE" id="PS51880">
    <property type="entry name" value="TGS"/>
    <property type="match status" value="1"/>
</dbReference>
<dbReference type="InterPro" id="IPR004811">
    <property type="entry name" value="RelA/Spo_fam"/>
</dbReference>
<dbReference type="AlphaFoldDB" id="A0A1F5P3F6"/>
<dbReference type="FunFam" id="1.10.3210.10:FF:000001">
    <property type="entry name" value="GTP pyrophosphokinase RelA"/>
    <property type="match status" value="1"/>
</dbReference>
<proteinExistence type="inferred from homology"/>
<evidence type="ECO:0000259" key="4">
    <source>
        <dbReference type="PROSITE" id="PS51880"/>
    </source>
</evidence>
<evidence type="ECO:0000259" key="3">
    <source>
        <dbReference type="PROSITE" id="PS51831"/>
    </source>
</evidence>
<dbReference type="SMART" id="SM00471">
    <property type="entry name" value="HDc"/>
    <property type="match status" value="1"/>
</dbReference>
<dbReference type="PANTHER" id="PTHR21262">
    <property type="entry name" value="GUANOSINE-3',5'-BIS DIPHOSPHATE 3'-PYROPHOSPHOHYDROLASE"/>
    <property type="match status" value="1"/>
</dbReference>
<dbReference type="FunFam" id="3.10.20.30:FF:000002">
    <property type="entry name" value="GTP pyrophosphokinase (RelA/SpoT)"/>
    <property type="match status" value="1"/>
</dbReference>
<comment type="function">
    <text evidence="2">In eubacteria ppGpp (guanosine 3'-diphosphate 5'-diphosphate) is a mediator of the stringent response that coordinates a variety of cellular activities in response to changes in nutritional abundance.</text>
</comment>
<reference evidence="5 6" key="1">
    <citation type="journal article" date="2016" name="Nat. Commun.">
        <title>Thousands of microbial genomes shed light on interconnected biogeochemical processes in an aquifer system.</title>
        <authorList>
            <person name="Anantharaman K."/>
            <person name="Brown C.T."/>
            <person name="Hug L.A."/>
            <person name="Sharon I."/>
            <person name="Castelle C.J."/>
            <person name="Probst A.J."/>
            <person name="Thomas B.C."/>
            <person name="Singh A."/>
            <person name="Wilkins M.J."/>
            <person name="Karaoz U."/>
            <person name="Brodie E.L."/>
            <person name="Williams K.H."/>
            <person name="Hubbard S.S."/>
            <person name="Banfield J.F."/>
        </authorList>
    </citation>
    <scope>NUCLEOTIDE SEQUENCE [LARGE SCALE GENOMIC DNA]</scope>
</reference>
<dbReference type="InterPro" id="IPR006674">
    <property type="entry name" value="HD_domain"/>
</dbReference>
<feature type="domain" description="HD" evidence="3">
    <location>
        <begin position="44"/>
        <end position="145"/>
    </location>
</feature>
<comment type="pathway">
    <text evidence="1">Purine metabolism.</text>
</comment>
<dbReference type="GO" id="GO:0005886">
    <property type="term" value="C:plasma membrane"/>
    <property type="evidence" value="ECO:0007669"/>
    <property type="project" value="TreeGrafter"/>
</dbReference>
<evidence type="ECO:0000256" key="1">
    <source>
        <dbReference type="ARBA" id="ARBA00025704"/>
    </source>
</evidence>
<evidence type="ECO:0000313" key="6">
    <source>
        <dbReference type="Proteomes" id="UP000176339"/>
    </source>
</evidence>
<comment type="similarity">
    <text evidence="2">Belongs to the relA/spoT family.</text>
</comment>
<dbReference type="NCBIfam" id="TIGR00691">
    <property type="entry name" value="spoT_relA"/>
    <property type="match status" value="1"/>
</dbReference>
<gene>
    <name evidence="5" type="ORF">A2846_01185</name>
</gene>
<dbReference type="Pfam" id="PF04607">
    <property type="entry name" value="RelA_SpoT"/>
    <property type="match status" value="1"/>
</dbReference>
<dbReference type="InterPro" id="IPR033655">
    <property type="entry name" value="TGS_RelA/SpoT"/>
</dbReference>
<dbReference type="InterPro" id="IPR012676">
    <property type="entry name" value="TGS-like"/>
</dbReference>
<organism evidence="5 6">
    <name type="scientific">Candidatus Doudnabacteria bacterium RIFCSPHIGHO2_01_FULL_49_9</name>
    <dbReference type="NCBI Taxonomy" id="1817827"/>
    <lineage>
        <taxon>Bacteria</taxon>
        <taxon>Candidatus Doudnaibacteriota</taxon>
    </lineage>
</organism>
<dbReference type="FunFam" id="3.30.460.10:FF:000001">
    <property type="entry name" value="GTP pyrophosphokinase RelA"/>
    <property type="match status" value="1"/>
</dbReference>
<dbReference type="Pfam" id="PF02824">
    <property type="entry name" value="TGS"/>
    <property type="match status" value="1"/>
</dbReference>
<dbReference type="Proteomes" id="UP000176339">
    <property type="component" value="Unassembled WGS sequence"/>
</dbReference>
<dbReference type="PROSITE" id="PS51831">
    <property type="entry name" value="HD"/>
    <property type="match status" value="1"/>
</dbReference>
<sequence length="497" mass="57344">MTYHTVLENLKKHYKSPDVKEFEKAYEFAKAAHAGQKRKSGDDYIIHSLSVADYLGNHLHMDIDTLVAGVLHDVPEDTAVTLEEIKKTFGKEISFMVEGITKLGKIKLRDQTDETYIETLRKMFFSMAADIRVVLIKLADRRHNLQTLTHLPPEKQERIARETLELYAPIADRLGMGELKGELEDLSFKYVYPEDYEWLHQQGEVRYETMREYVDRTKRVVQKELKEAGIKVVEIHGRAKHRYSLYQKLLRSKYGRDISKIYDLVALRIITTSLENCYAVLGVLHSKYKPLPGRIKDYIAFPKPNGYRSIHTTVFGPEGRILEVQIRTLEMHQEAEYGIAAHWAYTERGKPDWGYRVPEQLEWVKQLRDWQQDIGGSSEDFMEALKIDFFKNRIFIFTPKGEVKDLPDGATALDFAFAVHTDLGLRAQGAKINGKMAKLADELDNGQVVEIIKGPKPNVSRDWPGMVKTSNARSKIKAYLKEHARGWGFLPNFIRKK</sequence>
<comment type="caution">
    <text evidence="5">The sequence shown here is derived from an EMBL/GenBank/DDBJ whole genome shotgun (WGS) entry which is preliminary data.</text>
</comment>
<dbReference type="InterPro" id="IPR003607">
    <property type="entry name" value="HD/PDEase_dom"/>
</dbReference>
<evidence type="ECO:0000313" key="5">
    <source>
        <dbReference type="EMBL" id="OGE84382.1"/>
    </source>
</evidence>
<feature type="domain" description="TGS" evidence="4">
    <location>
        <begin position="392"/>
        <end position="453"/>
    </location>
</feature>
<dbReference type="GO" id="GO:0015969">
    <property type="term" value="P:guanosine tetraphosphate metabolic process"/>
    <property type="evidence" value="ECO:0007669"/>
    <property type="project" value="InterPro"/>
</dbReference>
<dbReference type="SUPFAM" id="SSF81301">
    <property type="entry name" value="Nucleotidyltransferase"/>
    <property type="match status" value="1"/>
</dbReference>